<dbReference type="HOGENOM" id="CLU_518739_0_0_1"/>
<dbReference type="STRING" id="914234.M2R1D9"/>
<organism evidence="1 2">
    <name type="scientific">Ceriporiopsis subvermispora (strain B)</name>
    <name type="common">White-rot fungus</name>
    <name type="synonym">Gelatoporia subvermispora</name>
    <dbReference type="NCBI Taxonomy" id="914234"/>
    <lineage>
        <taxon>Eukaryota</taxon>
        <taxon>Fungi</taxon>
        <taxon>Dikarya</taxon>
        <taxon>Basidiomycota</taxon>
        <taxon>Agaricomycotina</taxon>
        <taxon>Agaricomycetes</taxon>
        <taxon>Polyporales</taxon>
        <taxon>Gelatoporiaceae</taxon>
        <taxon>Gelatoporia</taxon>
    </lineage>
</organism>
<dbReference type="AlphaFoldDB" id="M2R1D9"/>
<evidence type="ECO:0000313" key="2">
    <source>
        <dbReference type="Proteomes" id="UP000016930"/>
    </source>
</evidence>
<name>M2R1D9_CERS8</name>
<evidence type="ECO:0008006" key="3">
    <source>
        <dbReference type="Google" id="ProtNLM"/>
    </source>
</evidence>
<evidence type="ECO:0000313" key="1">
    <source>
        <dbReference type="EMBL" id="EMD32706.1"/>
    </source>
</evidence>
<reference evidence="1 2" key="1">
    <citation type="journal article" date="2012" name="Proc. Natl. Acad. Sci. U.S.A.">
        <title>Comparative genomics of Ceriporiopsis subvermispora and Phanerochaete chrysosporium provide insight into selective ligninolysis.</title>
        <authorList>
            <person name="Fernandez-Fueyo E."/>
            <person name="Ruiz-Duenas F.J."/>
            <person name="Ferreira P."/>
            <person name="Floudas D."/>
            <person name="Hibbett D.S."/>
            <person name="Canessa P."/>
            <person name="Larrondo L.F."/>
            <person name="James T.Y."/>
            <person name="Seelenfreund D."/>
            <person name="Lobos S."/>
            <person name="Polanco R."/>
            <person name="Tello M."/>
            <person name="Honda Y."/>
            <person name="Watanabe T."/>
            <person name="Watanabe T."/>
            <person name="Ryu J.S."/>
            <person name="Kubicek C.P."/>
            <person name="Schmoll M."/>
            <person name="Gaskell J."/>
            <person name="Hammel K.E."/>
            <person name="St John F.J."/>
            <person name="Vanden Wymelenberg A."/>
            <person name="Sabat G."/>
            <person name="Splinter BonDurant S."/>
            <person name="Syed K."/>
            <person name="Yadav J.S."/>
            <person name="Doddapaneni H."/>
            <person name="Subramanian V."/>
            <person name="Lavin J.L."/>
            <person name="Oguiza J.A."/>
            <person name="Perez G."/>
            <person name="Pisabarro A.G."/>
            <person name="Ramirez L."/>
            <person name="Santoyo F."/>
            <person name="Master E."/>
            <person name="Coutinho P.M."/>
            <person name="Henrissat B."/>
            <person name="Lombard V."/>
            <person name="Magnuson J.K."/>
            <person name="Kuees U."/>
            <person name="Hori C."/>
            <person name="Igarashi K."/>
            <person name="Samejima M."/>
            <person name="Held B.W."/>
            <person name="Barry K.W."/>
            <person name="LaButti K.M."/>
            <person name="Lapidus A."/>
            <person name="Lindquist E.A."/>
            <person name="Lucas S.M."/>
            <person name="Riley R."/>
            <person name="Salamov A.A."/>
            <person name="Hoffmeister D."/>
            <person name="Schwenk D."/>
            <person name="Hadar Y."/>
            <person name="Yarden O."/>
            <person name="de Vries R.P."/>
            <person name="Wiebenga A."/>
            <person name="Stenlid J."/>
            <person name="Eastwood D."/>
            <person name="Grigoriev I.V."/>
            <person name="Berka R.M."/>
            <person name="Blanchette R.A."/>
            <person name="Kersten P."/>
            <person name="Martinez A.T."/>
            <person name="Vicuna R."/>
            <person name="Cullen D."/>
        </authorList>
    </citation>
    <scope>NUCLEOTIDE SEQUENCE [LARGE SCALE GENOMIC DNA]</scope>
    <source>
        <strain evidence="1 2">B</strain>
    </source>
</reference>
<proteinExistence type="predicted"/>
<accession>M2R1D9</accession>
<dbReference type="EMBL" id="KB445809">
    <property type="protein sequence ID" value="EMD32706.1"/>
    <property type="molecule type" value="Genomic_DNA"/>
</dbReference>
<keyword evidence="2" id="KW-1185">Reference proteome</keyword>
<sequence>MALRLSNELLIKTFVMLRDNQDDRTFGLDRKKWLLVTHVCRLWRDTALASPVLWSSVRVWGRRSQDVQFARMCLQRAHSAPVDILVEGEGTAPVVAGIIALAQEHSKHVRCLKLMVEETEEQVFRLGFPMPMLQTLELRAARDIASESSVGQDFVPDPIHLPRLRELALENVNNPWEWNSSIFAPLTSFELSGYCYDAEPTETQFIGVLSALRNVATLTLVRSVCDWSRTSGEDLATVVSLPALRHLTVLHWPSHIQAVINTLEIPIQAAIHLTFCQLADNSDECVLVEHVSKKILSRGTVTSTEDGSDSMELSCCAMSLSTSADWTMELQCRTSCLLQDTPEPLPLRVTFAQWDEENDPVPTAEVMLMHLNAFCSAVASYGFECLHYAGSSMCDGDNIISQFLPCFHDIQLLEIEVADHTAFECAMDIQECYDRGCTPQLRRLIFTDLVGTQCDFAEPLEESVASMSLESIVVQTNADQVLRDDLAERLQDDVDDVQVVCLSDAEVNKRILQCQHFGVDVPWHA</sequence>
<dbReference type="OrthoDB" id="2758786at2759"/>
<protein>
    <recommendedName>
        <fullName evidence="3">F-box domain-containing protein</fullName>
    </recommendedName>
</protein>
<dbReference type="Proteomes" id="UP000016930">
    <property type="component" value="Unassembled WGS sequence"/>
</dbReference>
<gene>
    <name evidence="1" type="ORF">CERSUDRAFT_99083</name>
</gene>